<evidence type="ECO:0000256" key="7">
    <source>
        <dbReference type="HAMAP-Rule" id="MF_01402"/>
    </source>
</evidence>
<evidence type="ECO:0000256" key="3">
    <source>
        <dbReference type="ARBA" id="ARBA00004798"/>
    </source>
</evidence>
<evidence type="ECO:0000313" key="9">
    <source>
        <dbReference type="EMBL" id="MDV0442062.1"/>
    </source>
</evidence>
<evidence type="ECO:0000256" key="1">
    <source>
        <dbReference type="ARBA" id="ARBA00000370"/>
    </source>
</evidence>
<dbReference type="GO" id="GO:0004619">
    <property type="term" value="F:phosphoglycerate mutase activity"/>
    <property type="evidence" value="ECO:0007669"/>
    <property type="project" value="UniProtKB-UniRule"/>
</dbReference>
<organism evidence="9 10">
    <name type="scientific">Methanorbis furvi</name>
    <dbReference type="NCBI Taxonomy" id="3028299"/>
    <lineage>
        <taxon>Archaea</taxon>
        <taxon>Methanobacteriati</taxon>
        <taxon>Methanobacteriota</taxon>
        <taxon>Stenosarchaea group</taxon>
        <taxon>Methanomicrobia</taxon>
        <taxon>Methanomicrobiales</taxon>
        <taxon>Methanocorpusculaceae</taxon>
        <taxon>Methanorbis</taxon>
    </lineage>
</organism>
<dbReference type="AlphaFoldDB" id="A0AAE4MDQ0"/>
<name>A0AAE4MDQ0_9EURY</name>
<dbReference type="Proteomes" id="UP001273136">
    <property type="component" value="Unassembled WGS sequence"/>
</dbReference>
<dbReference type="InterPro" id="IPR023665">
    <property type="entry name" value="ApgAM_prokaryotes"/>
</dbReference>
<reference evidence="9" key="1">
    <citation type="submission" date="2023-06" db="EMBL/GenBank/DDBJ databases">
        <title>Genome sequence of Methancorpusculaceae sp. Ag1.</title>
        <authorList>
            <person name="Protasov E."/>
            <person name="Platt K."/>
            <person name="Poehlein A."/>
            <person name="Daniel R."/>
            <person name="Brune A."/>
        </authorList>
    </citation>
    <scope>NUCLEOTIDE SEQUENCE</scope>
    <source>
        <strain evidence="9">Ag1</strain>
    </source>
</reference>
<evidence type="ECO:0000256" key="4">
    <source>
        <dbReference type="ARBA" id="ARBA00005524"/>
    </source>
</evidence>
<evidence type="ECO:0000256" key="5">
    <source>
        <dbReference type="ARBA" id="ARBA00023152"/>
    </source>
</evidence>
<proteinExistence type="inferred from homology"/>
<keyword evidence="10" id="KW-1185">Reference proteome</keyword>
<dbReference type="PANTHER" id="PTHR31209">
    <property type="entry name" value="COFACTOR-INDEPENDENT PHOSPHOGLYCERATE MUTASE"/>
    <property type="match status" value="1"/>
</dbReference>
<dbReference type="RefSeq" id="WP_338094466.1">
    <property type="nucleotide sequence ID" value="NZ_JAWDKA010000006.1"/>
</dbReference>
<evidence type="ECO:0000256" key="2">
    <source>
        <dbReference type="ARBA" id="ARBA00002315"/>
    </source>
</evidence>
<accession>A0AAE4MDQ0</accession>
<evidence type="ECO:0000313" key="10">
    <source>
        <dbReference type="Proteomes" id="UP001273136"/>
    </source>
</evidence>
<comment type="function">
    <text evidence="2 7">Catalyzes the interconversion of 2-phosphoglycerate and 3-phosphoglycerate.</text>
</comment>
<dbReference type="HAMAP" id="MF_01402_A">
    <property type="entry name" value="ApgM_A"/>
    <property type="match status" value="1"/>
</dbReference>
<feature type="domain" description="Metalloenzyme" evidence="8">
    <location>
        <begin position="5"/>
        <end position="397"/>
    </location>
</feature>
<dbReference type="Gene3D" id="3.40.720.10">
    <property type="entry name" value="Alkaline Phosphatase, subunit A"/>
    <property type="match status" value="2"/>
</dbReference>
<dbReference type="SUPFAM" id="SSF53649">
    <property type="entry name" value="Alkaline phosphatase-like"/>
    <property type="match status" value="1"/>
</dbReference>
<dbReference type="EC" id="5.4.2.12" evidence="7"/>
<evidence type="ECO:0000256" key="6">
    <source>
        <dbReference type="ARBA" id="ARBA00023235"/>
    </source>
</evidence>
<dbReference type="GO" id="GO:0046872">
    <property type="term" value="F:metal ion binding"/>
    <property type="evidence" value="ECO:0007669"/>
    <property type="project" value="InterPro"/>
</dbReference>
<dbReference type="InterPro" id="IPR006124">
    <property type="entry name" value="Metalloenzyme"/>
</dbReference>
<dbReference type="Pfam" id="PF01676">
    <property type="entry name" value="Metalloenzyme"/>
    <property type="match status" value="1"/>
</dbReference>
<gene>
    <name evidence="9" type="primary">apgM_2</name>
    <name evidence="7" type="synonym">apgM</name>
    <name evidence="9" type="ORF">McpAg1_12840</name>
</gene>
<comment type="caution">
    <text evidence="9">The sequence shown here is derived from an EMBL/GenBank/DDBJ whole genome shotgun (WGS) entry which is preliminary data.</text>
</comment>
<comment type="pathway">
    <text evidence="3 7">Carbohydrate degradation; glycolysis; pyruvate from D-glyceraldehyde 3-phosphate: step 3/5.</text>
</comment>
<dbReference type="NCBIfam" id="TIGR00306">
    <property type="entry name" value="apgM"/>
    <property type="match status" value="1"/>
</dbReference>
<dbReference type="EMBL" id="JAWDKA010000006">
    <property type="protein sequence ID" value="MDV0442062.1"/>
    <property type="molecule type" value="Genomic_DNA"/>
</dbReference>
<evidence type="ECO:0000259" key="8">
    <source>
        <dbReference type="Pfam" id="PF01676"/>
    </source>
</evidence>
<dbReference type="GO" id="GO:0006096">
    <property type="term" value="P:glycolytic process"/>
    <property type="evidence" value="ECO:0007669"/>
    <property type="project" value="UniProtKB-UniRule"/>
</dbReference>
<protein>
    <recommendedName>
        <fullName evidence="7">2,3-bisphosphoglycerate-independent phosphoglycerate mutase</fullName>
        <shortName evidence="7">BPG-independent PGAM</shortName>
        <shortName evidence="7">Phosphoglyceromutase</shortName>
        <shortName evidence="7">aPGAM</shortName>
        <ecNumber evidence="7">5.4.2.12</ecNumber>
    </recommendedName>
</protein>
<keyword evidence="5 7" id="KW-0324">Glycolysis</keyword>
<dbReference type="PIRSF" id="PIRSF006392">
    <property type="entry name" value="IPGAM_arch"/>
    <property type="match status" value="1"/>
</dbReference>
<dbReference type="InterPro" id="IPR004456">
    <property type="entry name" value="Pglycerate_mutase_ApgM"/>
</dbReference>
<comment type="catalytic activity">
    <reaction evidence="1 7">
        <text>(2R)-2-phosphoglycerate = (2R)-3-phosphoglycerate</text>
        <dbReference type="Rhea" id="RHEA:15901"/>
        <dbReference type="ChEBI" id="CHEBI:58272"/>
        <dbReference type="ChEBI" id="CHEBI:58289"/>
        <dbReference type="EC" id="5.4.2.12"/>
    </reaction>
</comment>
<dbReference type="CDD" id="cd16011">
    <property type="entry name" value="iPGM_like"/>
    <property type="match status" value="1"/>
</dbReference>
<dbReference type="PANTHER" id="PTHR31209:SF0">
    <property type="entry name" value="METALLOENZYME DOMAIN-CONTAINING PROTEIN"/>
    <property type="match status" value="1"/>
</dbReference>
<sequence length="407" mass="43151">MTASKILLLIIDGVGDRPCECLDGKTPLEAARIPNLDELAATGICGIMDPVAPGIRAGSDTSHLSILGYPPQQYYTGRGPLEAAGCGIQMEPGMIGFRANYATLDDAGNVIDRRAGRIADTTEISAAVRDGVDLSKYGVTIEFEPGTGHRAALALRGKGLSADVSSNDPKITGIPPKTIHSEGSDTDSALFTAEVCNEFCRQAENILKNHPVNLARKAAGKNPANTILIRGSGVMGVYEPFEERHGLSGSVVAAAALIAGIGSSVGLKRVPVNPDTSLDEQVRLVLNEFATQDFVLFNIKNADEYGHDGKAAEKKDFLEKIDKELRPFMEMPGLMIAVCGDHSTPCTIKEHSADPVPLIIRGDGTRVDRVTAYDEISCAAGALCRISGGDLMPILLDLIDKTHKYGA</sequence>
<comment type="similarity">
    <text evidence="4 7">Belongs to the BPG-independent phosphoglycerate mutase family. A-PGAM subfamily.</text>
</comment>
<keyword evidence="6 7" id="KW-0413">Isomerase</keyword>
<dbReference type="InterPro" id="IPR017850">
    <property type="entry name" value="Alkaline_phosphatase_core_sf"/>
</dbReference>
<dbReference type="Pfam" id="PF10143">
    <property type="entry name" value="PhosphMutase"/>
    <property type="match status" value="1"/>
</dbReference>